<reference evidence="1 2" key="1">
    <citation type="submission" date="2019-08" db="EMBL/GenBank/DDBJ databases">
        <title>The genome of the soybean aphid Biotype 1, its phylome, world population structure and adaptation to the North American continent.</title>
        <authorList>
            <person name="Giordano R."/>
            <person name="Donthu R.K."/>
            <person name="Hernandez A.G."/>
            <person name="Wright C.L."/>
            <person name="Zimin A.V."/>
        </authorList>
    </citation>
    <scope>NUCLEOTIDE SEQUENCE [LARGE SCALE GENOMIC DNA]</scope>
    <source>
        <tissue evidence="1">Whole aphids</tissue>
    </source>
</reference>
<sequence>MAENFVEGLRIQFFGDNFTVVIYDNCPQNTHPITQNFIMDDFFGESVFDEISHYKNINYNITETVYSSSELSDHSIDEAFIMRSARRPNTGPCTYMLSSVLGAPLLVKLVSEHESNCLESVLRKAQTLIPPTTQVRMEVANKIELETQNVLRGHAAVYHFSATSSTFIFRILSNVSSASSTYSTLGPSKTSLLQQGPTSRSVAIRLFPRPTINKYHLAFGSVYTEPTNVLFDLIDEGYTLLNIIKRSNLVFDNLWNNMANNIRYDRYIPNNNIPIFIDLWLSTGVFGIIDATIIRKPSSKTVVDKPSSFSVNVALLPRLL</sequence>
<evidence type="ECO:0000313" key="1">
    <source>
        <dbReference type="EMBL" id="KAE9526647.1"/>
    </source>
</evidence>
<keyword evidence="2" id="KW-1185">Reference proteome</keyword>
<dbReference type="EMBL" id="VYZN01000054">
    <property type="protein sequence ID" value="KAE9526647.1"/>
    <property type="molecule type" value="Genomic_DNA"/>
</dbReference>
<accession>A0A6G0T630</accession>
<dbReference type="Proteomes" id="UP000475862">
    <property type="component" value="Unassembled WGS sequence"/>
</dbReference>
<dbReference type="AlphaFoldDB" id="A0A6G0T630"/>
<evidence type="ECO:0000313" key="2">
    <source>
        <dbReference type="Proteomes" id="UP000475862"/>
    </source>
</evidence>
<organism evidence="1 2">
    <name type="scientific">Aphis glycines</name>
    <name type="common">Soybean aphid</name>
    <dbReference type="NCBI Taxonomy" id="307491"/>
    <lineage>
        <taxon>Eukaryota</taxon>
        <taxon>Metazoa</taxon>
        <taxon>Ecdysozoa</taxon>
        <taxon>Arthropoda</taxon>
        <taxon>Hexapoda</taxon>
        <taxon>Insecta</taxon>
        <taxon>Pterygota</taxon>
        <taxon>Neoptera</taxon>
        <taxon>Paraneoptera</taxon>
        <taxon>Hemiptera</taxon>
        <taxon>Sternorrhyncha</taxon>
        <taxon>Aphidomorpha</taxon>
        <taxon>Aphidoidea</taxon>
        <taxon>Aphididae</taxon>
        <taxon>Aphidini</taxon>
        <taxon>Aphis</taxon>
        <taxon>Aphis</taxon>
    </lineage>
</organism>
<protein>
    <submittedName>
        <fullName evidence="1">Uncharacterized protein</fullName>
    </submittedName>
</protein>
<name>A0A6G0T630_APHGL</name>
<proteinExistence type="predicted"/>
<gene>
    <name evidence="1" type="ORF">AGLY_013295</name>
</gene>
<comment type="caution">
    <text evidence="1">The sequence shown here is derived from an EMBL/GenBank/DDBJ whole genome shotgun (WGS) entry which is preliminary data.</text>
</comment>